<evidence type="ECO:0000313" key="16">
    <source>
        <dbReference type="Proteomes" id="UP000076079"/>
    </source>
</evidence>
<dbReference type="InterPro" id="IPR003594">
    <property type="entry name" value="HATPase_dom"/>
</dbReference>
<dbReference type="KEGG" id="abac:LuPra_03253"/>
<dbReference type="GO" id="GO:0000155">
    <property type="term" value="F:phosphorelay sensor kinase activity"/>
    <property type="evidence" value="ECO:0007669"/>
    <property type="project" value="InterPro"/>
</dbReference>
<organism evidence="15 16">
    <name type="scientific">Luteitalea pratensis</name>
    <dbReference type="NCBI Taxonomy" id="1855912"/>
    <lineage>
        <taxon>Bacteria</taxon>
        <taxon>Pseudomonadati</taxon>
        <taxon>Acidobacteriota</taxon>
        <taxon>Vicinamibacteria</taxon>
        <taxon>Vicinamibacterales</taxon>
        <taxon>Vicinamibacteraceae</taxon>
        <taxon>Luteitalea</taxon>
    </lineage>
</organism>
<keyword evidence="7" id="KW-0547">Nucleotide-binding</keyword>
<feature type="transmembrane region" description="Helical" evidence="13">
    <location>
        <begin position="76"/>
        <end position="94"/>
    </location>
</feature>
<dbReference type="Gene3D" id="1.10.287.130">
    <property type="match status" value="1"/>
</dbReference>
<gene>
    <name evidence="15" type="primary">rcsC_2</name>
    <name evidence="15" type="ORF">LuPra_03253</name>
</gene>
<comment type="subcellular location">
    <subcellularLocation>
        <location evidence="2">Membrane</location>
        <topology evidence="2">Multi-pass membrane protein</topology>
    </subcellularLocation>
</comment>
<keyword evidence="4" id="KW-0597">Phosphoprotein</keyword>
<dbReference type="InterPro" id="IPR003661">
    <property type="entry name" value="HisK_dim/P_dom"/>
</dbReference>
<evidence type="ECO:0000313" key="15">
    <source>
        <dbReference type="EMBL" id="AMY10025.1"/>
    </source>
</evidence>
<sequence length="371" mass="39965">MGRTPFPSILMPEMRQYLRGPRRYVLAAALTLALGSVQFLLMPALRGRFPFLLLFPAIIVSSLAGGLGVGLLAVKISVLFALFVLLPPAGSLTITNRNDAWALGIFALVGVLAAVGSDRLRRSRAEAEAARAALVESEARLASRDVYKDRFLAVLAHELRQPLQAIGMASRSLRESAANPTQISGLIDRQVQQLTRLVSDLNDLTRIKEGRLHFEQEAFDVRDALDAAAETHREMLAERRVRFLVSVAEAPLPVLGDPARLQQVFSNLLRNAAQATPAGGTVDMRAERDAHEAVIRVRDTGVGIRPERLPEMFSLFVQDGPADSAHLGVGLALVQSIVTRHGGKVQARSDGPGQGAEFEVRLPCAGAAGTA</sequence>
<dbReference type="EC" id="2.7.13.3" evidence="3"/>
<dbReference type="InterPro" id="IPR004358">
    <property type="entry name" value="Sig_transdc_His_kin-like_C"/>
</dbReference>
<dbReference type="Pfam" id="PF02518">
    <property type="entry name" value="HATPase_c"/>
    <property type="match status" value="1"/>
</dbReference>
<feature type="transmembrane region" description="Helical" evidence="13">
    <location>
        <begin position="24"/>
        <end position="45"/>
    </location>
</feature>
<dbReference type="InterPro" id="IPR005467">
    <property type="entry name" value="His_kinase_dom"/>
</dbReference>
<dbReference type="SMART" id="SM00387">
    <property type="entry name" value="HATPase_c"/>
    <property type="match status" value="1"/>
</dbReference>
<keyword evidence="9" id="KW-0067">ATP-binding</keyword>
<dbReference type="CDD" id="cd00082">
    <property type="entry name" value="HisKA"/>
    <property type="match status" value="1"/>
</dbReference>
<dbReference type="GO" id="GO:0016020">
    <property type="term" value="C:membrane"/>
    <property type="evidence" value="ECO:0007669"/>
    <property type="project" value="UniProtKB-SubCell"/>
</dbReference>
<dbReference type="InterPro" id="IPR025201">
    <property type="entry name" value="KdpD_TM"/>
</dbReference>
<keyword evidence="11" id="KW-0902">Two-component regulatory system</keyword>
<dbReference type="SUPFAM" id="SSF55874">
    <property type="entry name" value="ATPase domain of HSP90 chaperone/DNA topoisomerase II/histidine kinase"/>
    <property type="match status" value="1"/>
</dbReference>
<evidence type="ECO:0000256" key="8">
    <source>
        <dbReference type="ARBA" id="ARBA00022777"/>
    </source>
</evidence>
<dbReference type="STRING" id="1855912.LuPra_03253"/>
<dbReference type="Gene3D" id="3.30.565.10">
    <property type="entry name" value="Histidine kinase-like ATPase, C-terminal domain"/>
    <property type="match status" value="1"/>
</dbReference>
<dbReference type="AlphaFoldDB" id="A0A143PN43"/>
<evidence type="ECO:0000256" key="2">
    <source>
        <dbReference type="ARBA" id="ARBA00004141"/>
    </source>
</evidence>
<evidence type="ECO:0000256" key="5">
    <source>
        <dbReference type="ARBA" id="ARBA00022679"/>
    </source>
</evidence>
<dbReference type="PANTHER" id="PTHR43547">
    <property type="entry name" value="TWO-COMPONENT HISTIDINE KINASE"/>
    <property type="match status" value="1"/>
</dbReference>
<evidence type="ECO:0000256" key="7">
    <source>
        <dbReference type="ARBA" id="ARBA00022741"/>
    </source>
</evidence>
<feature type="transmembrane region" description="Helical" evidence="13">
    <location>
        <begin position="51"/>
        <end position="69"/>
    </location>
</feature>
<comment type="catalytic activity">
    <reaction evidence="1">
        <text>ATP + protein L-histidine = ADP + protein N-phospho-L-histidine.</text>
        <dbReference type="EC" id="2.7.13.3"/>
    </reaction>
</comment>
<dbReference type="EMBL" id="CP015136">
    <property type="protein sequence ID" value="AMY10025.1"/>
    <property type="molecule type" value="Genomic_DNA"/>
</dbReference>
<accession>A0A143PN43</accession>
<feature type="domain" description="Histidine kinase" evidence="14">
    <location>
        <begin position="154"/>
        <end position="366"/>
    </location>
</feature>
<dbReference type="GO" id="GO:0005524">
    <property type="term" value="F:ATP binding"/>
    <property type="evidence" value="ECO:0007669"/>
    <property type="project" value="UniProtKB-KW"/>
</dbReference>
<reference evidence="16" key="2">
    <citation type="submission" date="2016-04" db="EMBL/GenBank/DDBJ databases">
        <title>First Complete Genome Sequence of a Subdivision 6 Acidobacterium.</title>
        <authorList>
            <person name="Huang S."/>
            <person name="Vieira S."/>
            <person name="Bunk B."/>
            <person name="Riedel T."/>
            <person name="Sproeer C."/>
            <person name="Overmann J."/>
        </authorList>
    </citation>
    <scope>NUCLEOTIDE SEQUENCE [LARGE SCALE GENOMIC DNA]</scope>
    <source>
        <strain evidence="16">DSM 100886 HEG_-6_39</strain>
    </source>
</reference>
<dbReference type="PRINTS" id="PR00344">
    <property type="entry name" value="BCTRLSENSOR"/>
</dbReference>
<dbReference type="InterPro" id="IPR038318">
    <property type="entry name" value="KdpD_sf"/>
</dbReference>
<evidence type="ECO:0000256" key="9">
    <source>
        <dbReference type="ARBA" id="ARBA00022840"/>
    </source>
</evidence>
<dbReference type="OrthoDB" id="259454at2"/>
<dbReference type="InterPro" id="IPR036097">
    <property type="entry name" value="HisK_dim/P_sf"/>
</dbReference>
<dbReference type="SMART" id="SM00388">
    <property type="entry name" value="HisKA"/>
    <property type="match status" value="1"/>
</dbReference>
<dbReference type="PROSITE" id="PS50109">
    <property type="entry name" value="HIS_KIN"/>
    <property type="match status" value="1"/>
</dbReference>
<dbReference type="SUPFAM" id="SSF47384">
    <property type="entry name" value="Homodimeric domain of signal transducing histidine kinase"/>
    <property type="match status" value="1"/>
</dbReference>
<keyword evidence="6 13" id="KW-0812">Transmembrane</keyword>
<evidence type="ECO:0000256" key="3">
    <source>
        <dbReference type="ARBA" id="ARBA00012438"/>
    </source>
</evidence>
<feature type="transmembrane region" description="Helical" evidence="13">
    <location>
        <begin position="100"/>
        <end position="117"/>
    </location>
</feature>
<evidence type="ECO:0000256" key="13">
    <source>
        <dbReference type="SAM" id="Phobius"/>
    </source>
</evidence>
<dbReference type="Pfam" id="PF00512">
    <property type="entry name" value="HisKA"/>
    <property type="match status" value="1"/>
</dbReference>
<dbReference type="Gene3D" id="1.20.120.620">
    <property type="entry name" value="Backbone structure of the membrane domain of e. Coli histidine kinase receptor kdpd"/>
    <property type="match status" value="1"/>
</dbReference>
<dbReference type="PANTHER" id="PTHR43547:SF2">
    <property type="entry name" value="HYBRID SIGNAL TRANSDUCTION HISTIDINE KINASE C"/>
    <property type="match status" value="1"/>
</dbReference>
<dbReference type="InterPro" id="IPR036890">
    <property type="entry name" value="HATPase_C_sf"/>
</dbReference>
<evidence type="ECO:0000256" key="1">
    <source>
        <dbReference type="ARBA" id="ARBA00000085"/>
    </source>
</evidence>
<evidence type="ECO:0000259" key="14">
    <source>
        <dbReference type="PROSITE" id="PS50109"/>
    </source>
</evidence>
<keyword evidence="5 15" id="KW-0808">Transferase</keyword>
<protein>
    <recommendedName>
        <fullName evidence="3">histidine kinase</fullName>
        <ecNumber evidence="3">2.7.13.3</ecNumber>
    </recommendedName>
</protein>
<evidence type="ECO:0000256" key="6">
    <source>
        <dbReference type="ARBA" id="ARBA00022692"/>
    </source>
</evidence>
<reference evidence="15 16" key="1">
    <citation type="journal article" date="2016" name="Genome Announc.">
        <title>First Complete Genome Sequence of a Subdivision 6 Acidobacterium Strain.</title>
        <authorList>
            <person name="Huang S."/>
            <person name="Vieira S."/>
            <person name="Bunk B."/>
            <person name="Riedel T."/>
            <person name="Sproer C."/>
            <person name="Overmann J."/>
        </authorList>
    </citation>
    <scope>NUCLEOTIDE SEQUENCE [LARGE SCALE GENOMIC DNA]</scope>
    <source>
        <strain evidence="16">DSM 100886 HEG_-6_39</strain>
    </source>
</reference>
<proteinExistence type="predicted"/>
<evidence type="ECO:0000256" key="4">
    <source>
        <dbReference type="ARBA" id="ARBA00022553"/>
    </source>
</evidence>
<dbReference type="Proteomes" id="UP000076079">
    <property type="component" value="Chromosome"/>
</dbReference>
<evidence type="ECO:0000256" key="10">
    <source>
        <dbReference type="ARBA" id="ARBA00022989"/>
    </source>
</evidence>
<keyword evidence="12 13" id="KW-0472">Membrane</keyword>
<keyword evidence="8 15" id="KW-0418">Kinase</keyword>
<name>A0A143PN43_LUTPR</name>
<keyword evidence="16" id="KW-1185">Reference proteome</keyword>
<dbReference type="Pfam" id="PF13493">
    <property type="entry name" value="DUF4118"/>
    <property type="match status" value="1"/>
</dbReference>
<evidence type="ECO:0000256" key="12">
    <source>
        <dbReference type="ARBA" id="ARBA00023136"/>
    </source>
</evidence>
<evidence type="ECO:0000256" key="11">
    <source>
        <dbReference type="ARBA" id="ARBA00023012"/>
    </source>
</evidence>
<keyword evidence="10 13" id="KW-1133">Transmembrane helix</keyword>